<dbReference type="EMBL" id="KV454009">
    <property type="protein sequence ID" value="ODQ44077.1"/>
    <property type="molecule type" value="Genomic_DNA"/>
</dbReference>
<evidence type="ECO:0000256" key="4">
    <source>
        <dbReference type="PIRSR" id="PIRSR000097-3"/>
    </source>
</evidence>
<dbReference type="InterPro" id="IPR020471">
    <property type="entry name" value="AKR"/>
</dbReference>
<evidence type="ECO:0000256" key="1">
    <source>
        <dbReference type="ARBA" id="ARBA00023002"/>
    </source>
</evidence>
<keyword evidence="1" id="KW-0560">Oxidoreductase</keyword>
<dbReference type="Pfam" id="PF00248">
    <property type="entry name" value="Aldo_ket_red"/>
    <property type="match status" value="1"/>
</dbReference>
<dbReference type="STRING" id="763406.A0A1E3ND84"/>
<feature type="site" description="Lowers pKa of active site Tyr" evidence="4">
    <location>
        <position position="86"/>
    </location>
</feature>
<feature type="domain" description="NADP-dependent oxidoreductase" evidence="5">
    <location>
        <begin position="17"/>
        <end position="291"/>
    </location>
</feature>
<dbReference type="GO" id="GO:0042180">
    <property type="term" value="P:ketone metabolic process"/>
    <property type="evidence" value="ECO:0007669"/>
    <property type="project" value="EnsemblFungi"/>
</dbReference>
<proteinExistence type="predicted"/>
<dbReference type="PANTHER" id="PTHR11732">
    <property type="entry name" value="ALDO/KETO REDUCTASE"/>
    <property type="match status" value="1"/>
</dbReference>
<dbReference type="RefSeq" id="XP_019015190.1">
    <property type="nucleotide sequence ID" value="XM_019162056.1"/>
</dbReference>
<dbReference type="SUPFAM" id="SSF51430">
    <property type="entry name" value="NAD(P)-linked oxidoreductase"/>
    <property type="match status" value="1"/>
</dbReference>
<dbReference type="GO" id="GO:0034599">
    <property type="term" value="P:cellular response to oxidative stress"/>
    <property type="evidence" value="ECO:0007669"/>
    <property type="project" value="EnsemblFungi"/>
</dbReference>
<evidence type="ECO:0000313" key="7">
    <source>
        <dbReference type="Proteomes" id="UP000094455"/>
    </source>
</evidence>
<dbReference type="InterPro" id="IPR036812">
    <property type="entry name" value="NAD(P)_OxRdtase_dom_sf"/>
</dbReference>
<accession>A0A1E3ND84</accession>
<sequence>MTFKLPTDKLGIPLLGIGSGTYYFKRSPDLPPNEQLVSIFTTAVEKGFVHLDSAEVYGNDAELKASLQKLLAGGKIKREDIFITDKYFAGDGSYTAHSKHKNPYERLTQLLADLDTPYVDLYLLHAPFIKKETHGFDLKEAWAFLQQAHDEGLAKRIGVSNFAVEDLKQIWDSTKTNPQVNQIEFNAFLQEQTPGIVEFSQSKGIVVEAYSPLSPITAADLTQGAGLHFAEYLDSLASKYAKTRLQVLLRWVIQRDIVPVTTTSKPERFAEFEGVFGWQLDDAEVSHLSKLGAAYKPPLRKYWKPEYSKYDK</sequence>
<feature type="active site" description="Proton donor" evidence="2">
    <location>
        <position position="57"/>
    </location>
</feature>
<dbReference type="AlphaFoldDB" id="A0A1E3ND84"/>
<evidence type="ECO:0000256" key="2">
    <source>
        <dbReference type="PIRSR" id="PIRSR000097-1"/>
    </source>
</evidence>
<dbReference type="Gene3D" id="3.20.20.100">
    <property type="entry name" value="NADP-dependent oxidoreductase domain"/>
    <property type="match status" value="1"/>
</dbReference>
<evidence type="ECO:0000313" key="6">
    <source>
        <dbReference type="EMBL" id="ODQ44077.1"/>
    </source>
</evidence>
<dbReference type="OrthoDB" id="416253at2759"/>
<dbReference type="PRINTS" id="PR00069">
    <property type="entry name" value="ALDKETRDTASE"/>
</dbReference>
<dbReference type="GO" id="GO:0004032">
    <property type="term" value="F:aldose reductase (NADPH) activity"/>
    <property type="evidence" value="ECO:0007669"/>
    <property type="project" value="EnsemblFungi"/>
</dbReference>
<gene>
    <name evidence="6" type="ORF">PICMEDRAFT_18551</name>
</gene>
<dbReference type="Proteomes" id="UP000094455">
    <property type="component" value="Unassembled WGS sequence"/>
</dbReference>
<dbReference type="InterPro" id="IPR023210">
    <property type="entry name" value="NADP_OxRdtase_dom"/>
</dbReference>
<dbReference type="GO" id="GO:0051268">
    <property type="term" value="F:alpha-keto amide reductase activity"/>
    <property type="evidence" value="ECO:0007669"/>
    <property type="project" value="EnsemblFungi"/>
</dbReference>
<dbReference type="InterPro" id="IPR018170">
    <property type="entry name" value="Aldo/ket_reductase_CS"/>
</dbReference>
<dbReference type="GO" id="GO:0051269">
    <property type="term" value="F:alpha-ketoester reductase (NADPH) activity"/>
    <property type="evidence" value="ECO:0007669"/>
    <property type="project" value="EnsemblFungi"/>
</dbReference>
<evidence type="ECO:0000256" key="3">
    <source>
        <dbReference type="PIRSR" id="PIRSR000097-2"/>
    </source>
</evidence>
<dbReference type="PIRSF" id="PIRSF000097">
    <property type="entry name" value="AKR"/>
    <property type="match status" value="1"/>
</dbReference>
<reference evidence="6 7" key="1">
    <citation type="journal article" date="2016" name="Proc. Natl. Acad. Sci. U.S.A.">
        <title>Comparative genomics of biotechnologically important yeasts.</title>
        <authorList>
            <person name="Riley R."/>
            <person name="Haridas S."/>
            <person name="Wolfe K.H."/>
            <person name="Lopes M.R."/>
            <person name="Hittinger C.T."/>
            <person name="Goeker M."/>
            <person name="Salamov A.A."/>
            <person name="Wisecaver J.H."/>
            <person name="Long T.M."/>
            <person name="Calvey C.H."/>
            <person name="Aerts A.L."/>
            <person name="Barry K.W."/>
            <person name="Choi C."/>
            <person name="Clum A."/>
            <person name="Coughlan A.Y."/>
            <person name="Deshpande S."/>
            <person name="Douglass A.P."/>
            <person name="Hanson S.J."/>
            <person name="Klenk H.-P."/>
            <person name="LaButti K.M."/>
            <person name="Lapidus A."/>
            <person name="Lindquist E.A."/>
            <person name="Lipzen A.M."/>
            <person name="Meier-Kolthoff J.P."/>
            <person name="Ohm R.A."/>
            <person name="Otillar R.P."/>
            <person name="Pangilinan J.L."/>
            <person name="Peng Y."/>
            <person name="Rokas A."/>
            <person name="Rosa C.A."/>
            <person name="Scheuner C."/>
            <person name="Sibirny A.A."/>
            <person name="Slot J.C."/>
            <person name="Stielow J.B."/>
            <person name="Sun H."/>
            <person name="Kurtzman C.P."/>
            <person name="Blackwell M."/>
            <person name="Grigoriev I.V."/>
            <person name="Jeffries T.W."/>
        </authorList>
    </citation>
    <scope>NUCLEOTIDE SEQUENCE [LARGE SCALE GENOMIC DNA]</scope>
    <source>
        <strain evidence="6 7">NRRL Y-2026</strain>
    </source>
</reference>
<organism evidence="6 7">
    <name type="scientific">Pichia membranifaciens NRRL Y-2026</name>
    <dbReference type="NCBI Taxonomy" id="763406"/>
    <lineage>
        <taxon>Eukaryota</taxon>
        <taxon>Fungi</taxon>
        <taxon>Dikarya</taxon>
        <taxon>Ascomycota</taxon>
        <taxon>Saccharomycotina</taxon>
        <taxon>Pichiomycetes</taxon>
        <taxon>Pichiales</taxon>
        <taxon>Pichiaceae</taxon>
        <taxon>Pichia</taxon>
    </lineage>
</organism>
<dbReference type="GeneID" id="30178743"/>
<feature type="binding site" evidence="3">
    <location>
        <position position="125"/>
    </location>
    <ligand>
        <name>substrate</name>
    </ligand>
</feature>
<name>A0A1E3ND84_9ASCO</name>
<dbReference type="PROSITE" id="PS00062">
    <property type="entry name" value="ALDOKETO_REDUCTASE_2"/>
    <property type="match status" value="1"/>
</dbReference>
<protein>
    <recommendedName>
        <fullName evidence="5">NADP-dependent oxidoreductase domain-containing protein</fullName>
    </recommendedName>
</protein>
<evidence type="ECO:0000259" key="5">
    <source>
        <dbReference type="Pfam" id="PF00248"/>
    </source>
</evidence>
<keyword evidence="7" id="KW-1185">Reference proteome</keyword>